<organism evidence="10">
    <name type="scientific">freshwater metagenome</name>
    <dbReference type="NCBI Taxonomy" id="449393"/>
    <lineage>
        <taxon>unclassified sequences</taxon>
        <taxon>metagenomes</taxon>
        <taxon>ecological metagenomes</taxon>
    </lineage>
</organism>
<dbReference type="InterPro" id="IPR051537">
    <property type="entry name" value="DNA_Adenine_Mtase"/>
</dbReference>
<comment type="catalytic activity">
    <reaction evidence="6">
        <text>a 2'-deoxyadenosine in DNA + S-adenosyl-L-methionine = an N(6)-methyl-2'-deoxyadenosine in DNA + S-adenosyl-L-homocysteine + H(+)</text>
        <dbReference type="Rhea" id="RHEA:15197"/>
        <dbReference type="Rhea" id="RHEA-COMP:12418"/>
        <dbReference type="Rhea" id="RHEA-COMP:12419"/>
        <dbReference type="ChEBI" id="CHEBI:15378"/>
        <dbReference type="ChEBI" id="CHEBI:57856"/>
        <dbReference type="ChEBI" id="CHEBI:59789"/>
        <dbReference type="ChEBI" id="CHEBI:90615"/>
        <dbReference type="ChEBI" id="CHEBI:90616"/>
        <dbReference type="EC" id="2.1.1.72"/>
    </reaction>
</comment>
<dbReference type="GO" id="GO:0009307">
    <property type="term" value="P:DNA restriction-modification system"/>
    <property type="evidence" value="ECO:0007669"/>
    <property type="project" value="UniProtKB-KW"/>
</dbReference>
<dbReference type="GO" id="GO:0009007">
    <property type="term" value="F:site-specific DNA-methyltransferase (adenine-specific) activity"/>
    <property type="evidence" value="ECO:0007669"/>
    <property type="project" value="UniProtKB-EC"/>
</dbReference>
<dbReference type="GO" id="GO:0003677">
    <property type="term" value="F:DNA binding"/>
    <property type="evidence" value="ECO:0007669"/>
    <property type="project" value="InterPro"/>
</dbReference>
<dbReference type="PROSITE" id="PS00092">
    <property type="entry name" value="N6_MTASE"/>
    <property type="match status" value="1"/>
</dbReference>
<evidence type="ECO:0000256" key="4">
    <source>
        <dbReference type="ARBA" id="ARBA00022691"/>
    </source>
</evidence>
<evidence type="ECO:0000256" key="7">
    <source>
        <dbReference type="SAM" id="MobiDB-lite"/>
    </source>
</evidence>
<dbReference type="Pfam" id="PF02384">
    <property type="entry name" value="N6_Mtase"/>
    <property type="match status" value="1"/>
</dbReference>
<sequence>MSTLGNFVWSIADQLRGVYKPHQYGDVILPMTILRRLDCVLEPTRDQVRQIAEAESREELRDVKIKRTTGLGFYNTSPWDFARLVGDPDGLAANLTDYIAGFSKNIDVFERFRFDHQIATLSEKNRLLIVVQKFAEVDLHPSSVSNAEMGDLFEELIRKFAEASNETAGEHFTPRDAIRLMVDLLFAGDDQALVEKGAVRTVYDPTAGTGGMLSVAEEHLVGTPEHPGLNPDARLRLYGQEINDQSYAICKSDMIAKGQDASNIQLGDTLAEDKFAGTTFDYCLSNPPYGVDWKASEKAVKDEVARAGERSRFPGGLPSISDGQMLFLQHLATKMRPVHDGGGRAGIVLNGSPLFTGAAESGPSQIRRWLLENDLVDAIVALPTNMFYNTGIATYVWILDNAKPAERIGRVQLIDGTGFYSKMRKNLGNKSREITAADREQIVKLYAAYDETEHSKIFPTDTFGYWTITLERPLLDEQGEVVRDRKGNPKPDPKRRDTENVPFTYAGNDVGDAGRDATIKAYLEAEVLPHVPDAWVDEKRTKVGYEIPFTRHFYKYVAPRPLEEIDADLNQLVSEILELLHEVEK</sequence>
<name>A0A6J6SNK5_9ZZZZ</name>
<evidence type="ECO:0000256" key="3">
    <source>
        <dbReference type="ARBA" id="ARBA00022679"/>
    </source>
</evidence>
<reference evidence="10" key="1">
    <citation type="submission" date="2020-05" db="EMBL/GenBank/DDBJ databases">
        <authorList>
            <person name="Chiriac C."/>
            <person name="Salcher M."/>
            <person name="Ghai R."/>
            <person name="Kavagutti S V."/>
        </authorList>
    </citation>
    <scope>NUCLEOTIDE SEQUENCE</scope>
</reference>
<feature type="domain" description="DNA methylase adenine-specific" evidence="8">
    <location>
        <begin position="148"/>
        <end position="453"/>
    </location>
</feature>
<dbReference type="GO" id="GO:0008170">
    <property type="term" value="F:N-methyltransferase activity"/>
    <property type="evidence" value="ECO:0007669"/>
    <property type="project" value="InterPro"/>
</dbReference>
<evidence type="ECO:0000256" key="1">
    <source>
        <dbReference type="ARBA" id="ARBA00011900"/>
    </source>
</evidence>
<keyword evidence="2" id="KW-0489">Methyltransferase</keyword>
<protein>
    <recommendedName>
        <fullName evidence="1">site-specific DNA-methyltransferase (adenine-specific)</fullName>
        <ecNumber evidence="1">2.1.1.72</ecNumber>
    </recommendedName>
</protein>
<evidence type="ECO:0000259" key="9">
    <source>
        <dbReference type="Pfam" id="PF12161"/>
    </source>
</evidence>
<dbReference type="InterPro" id="IPR029063">
    <property type="entry name" value="SAM-dependent_MTases_sf"/>
</dbReference>
<evidence type="ECO:0000256" key="6">
    <source>
        <dbReference type="ARBA" id="ARBA00047942"/>
    </source>
</evidence>
<dbReference type="InterPro" id="IPR038333">
    <property type="entry name" value="T1MK-like_N_sf"/>
</dbReference>
<dbReference type="GO" id="GO:0032259">
    <property type="term" value="P:methylation"/>
    <property type="evidence" value="ECO:0007669"/>
    <property type="project" value="UniProtKB-KW"/>
</dbReference>
<evidence type="ECO:0000313" key="10">
    <source>
        <dbReference type="EMBL" id="CAB4735769.1"/>
    </source>
</evidence>
<dbReference type="InterPro" id="IPR022749">
    <property type="entry name" value="D12N6_MeTrfase_N"/>
</dbReference>
<keyword evidence="3" id="KW-0808">Transferase</keyword>
<proteinExistence type="predicted"/>
<dbReference type="PANTHER" id="PTHR42933">
    <property type="entry name" value="SLR6095 PROTEIN"/>
    <property type="match status" value="1"/>
</dbReference>
<dbReference type="InterPro" id="IPR003356">
    <property type="entry name" value="DNA_methylase_A-5"/>
</dbReference>
<dbReference type="AlphaFoldDB" id="A0A6J6SNK5"/>
<keyword evidence="5" id="KW-0680">Restriction system</keyword>
<keyword evidence="4" id="KW-0949">S-adenosyl-L-methionine</keyword>
<dbReference type="Gene3D" id="3.40.50.150">
    <property type="entry name" value="Vaccinia Virus protein VP39"/>
    <property type="match status" value="1"/>
</dbReference>
<evidence type="ECO:0000256" key="5">
    <source>
        <dbReference type="ARBA" id="ARBA00022747"/>
    </source>
</evidence>
<feature type="compositionally biased region" description="Basic and acidic residues" evidence="7">
    <location>
        <begin position="480"/>
        <end position="499"/>
    </location>
</feature>
<dbReference type="PANTHER" id="PTHR42933:SF3">
    <property type="entry name" value="TYPE I RESTRICTION ENZYME MJAVIII METHYLASE SUBUNIT"/>
    <property type="match status" value="1"/>
</dbReference>
<feature type="region of interest" description="Disordered" evidence="7">
    <location>
        <begin position="479"/>
        <end position="501"/>
    </location>
</feature>
<evidence type="ECO:0000256" key="2">
    <source>
        <dbReference type="ARBA" id="ARBA00022603"/>
    </source>
</evidence>
<dbReference type="PRINTS" id="PR00507">
    <property type="entry name" value="N12N6MTFRASE"/>
</dbReference>
<dbReference type="EC" id="2.1.1.72" evidence="1"/>
<dbReference type="InterPro" id="IPR002052">
    <property type="entry name" value="DNA_methylase_N6_adenine_CS"/>
</dbReference>
<feature type="domain" description="N6 adenine-specific DNA methyltransferase N-terminal" evidence="9">
    <location>
        <begin position="4"/>
        <end position="134"/>
    </location>
</feature>
<dbReference type="EMBL" id="CAEZYQ010000005">
    <property type="protein sequence ID" value="CAB4735769.1"/>
    <property type="molecule type" value="Genomic_DNA"/>
</dbReference>
<accession>A0A6J6SNK5</accession>
<gene>
    <name evidence="10" type="ORF">UFOPK2761_00886</name>
</gene>
<dbReference type="Gene3D" id="1.20.1260.30">
    <property type="match status" value="1"/>
</dbReference>
<dbReference type="Pfam" id="PF12161">
    <property type="entry name" value="HsdM_N"/>
    <property type="match status" value="1"/>
</dbReference>
<evidence type="ECO:0000259" key="8">
    <source>
        <dbReference type="Pfam" id="PF02384"/>
    </source>
</evidence>
<dbReference type="SUPFAM" id="SSF53335">
    <property type="entry name" value="S-adenosyl-L-methionine-dependent methyltransferases"/>
    <property type="match status" value="1"/>
</dbReference>